<proteinExistence type="predicted"/>
<dbReference type="SUPFAM" id="SSF56801">
    <property type="entry name" value="Acetyl-CoA synthetase-like"/>
    <property type="match status" value="1"/>
</dbReference>
<dbReference type="Gene3D" id="1.10.1200.10">
    <property type="entry name" value="ACP-like"/>
    <property type="match status" value="1"/>
</dbReference>
<evidence type="ECO:0000256" key="1">
    <source>
        <dbReference type="ARBA" id="ARBA00022450"/>
    </source>
</evidence>
<dbReference type="AlphaFoldDB" id="A0A167JZJ2"/>
<dbReference type="PROSITE" id="PS00012">
    <property type="entry name" value="PHOSPHOPANTETHEINE"/>
    <property type="match status" value="1"/>
</dbReference>
<dbReference type="OrthoDB" id="429813at2759"/>
<dbReference type="InterPro" id="IPR036291">
    <property type="entry name" value="NAD(P)-bd_dom_sf"/>
</dbReference>
<dbReference type="STRING" id="1330018.A0A167JZJ2"/>
<dbReference type="InterPro" id="IPR036736">
    <property type="entry name" value="ACP-like_sf"/>
</dbReference>
<dbReference type="InterPro" id="IPR020806">
    <property type="entry name" value="PKS_PP-bd"/>
</dbReference>
<dbReference type="InterPro" id="IPR006162">
    <property type="entry name" value="Ppantetheine_attach_site"/>
</dbReference>
<dbReference type="Pfam" id="PF23562">
    <property type="entry name" value="AMP-binding_C_3"/>
    <property type="match status" value="1"/>
</dbReference>
<dbReference type="Gene3D" id="3.40.50.12780">
    <property type="entry name" value="N-terminal domain of ligase-like"/>
    <property type="match status" value="1"/>
</dbReference>
<dbReference type="GO" id="GO:0031177">
    <property type="term" value="F:phosphopantetheine binding"/>
    <property type="evidence" value="ECO:0007669"/>
    <property type="project" value="InterPro"/>
</dbReference>
<dbReference type="PANTHER" id="PTHR43439">
    <property type="entry name" value="PHENYLACETATE-COENZYME A LIGASE"/>
    <property type="match status" value="1"/>
</dbReference>
<dbReference type="SUPFAM" id="SSF51735">
    <property type="entry name" value="NAD(P)-binding Rossmann-fold domains"/>
    <property type="match status" value="1"/>
</dbReference>
<dbReference type="Pfam" id="PF07993">
    <property type="entry name" value="NAD_binding_4"/>
    <property type="match status" value="1"/>
</dbReference>
<dbReference type="Pfam" id="PF00501">
    <property type="entry name" value="AMP-binding"/>
    <property type="match status" value="1"/>
</dbReference>
<dbReference type="PROSITE" id="PS50075">
    <property type="entry name" value="CARRIER"/>
    <property type="match status" value="1"/>
</dbReference>
<gene>
    <name evidence="4" type="ORF">CALVIDRAFT_518094</name>
</gene>
<dbReference type="EMBL" id="KV417297">
    <property type="protein sequence ID" value="KZO94102.1"/>
    <property type="molecule type" value="Genomic_DNA"/>
</dbReference>
<organism evidence="4 5">
    <name type="scientific">Calocera viscosa (strain TUFC12733)</name>
    <dbReference type="NCBI Taxonomy" id="1330018"/>
    <lineage>
        <taxon>Eukaryota</taxon>
        <taxon>Fungi</taxon>
        <taxon>Dikarya</taxon>
        <taxon>Basidiomycota</taxon>
        <taxon>Agaricomycotina</taxon>
        <taxon>Dacrymycetes</taxon>
        <taxon>Dacrymycetales</taxon>
        <taxon>Dacrymycetaceae</taxon>
        <taxon>Calocera</taxon>
    </lineage>
</organism>
<feature type="domain" description="Carrier" evidence="3">
    <location>
        <begin position="559"/>
        <end position="638"/>
    </location>
</feature>
<dbReference type="Gene3D" id="3.40.50.720">
    <property type="entry name" value="NAD(P)-binding Rossmann-like Domain"/>
    <property type="match status" value="1"/>
</dbReference>
<dbReference type="InterPro" id="IPR000873">
    <property type="entry name" value="AMP-dep_synth/lig_dom"/>
</dbReference>
<protein>
    <submittedName>
        <fullName evidence="4">Acetyl-CoA synthetase-like protein</fullName>
    </submittedName>
</protein>
<dbReference type="PANTHER" id="PTHR43439:SF2">
    <property type="entry name" value="ENZYME, PUTATIVE (JCVI)-RELATED"/>
    <property type="match status" value="1"/>
</dbReference>
<dbReference type="InterPro" id="IPR042099">
    <property type="entry name" value="ANL_N_sf"/>
</dbReference>
<dbReference type="InterPro" id="IPR051414">
    <property type="entry name" value="Adenylate-forming_Reductase"/>
</dbReference>
<dbReference type="Proteomes" id="UP000076738">
    <property type="component" value="Unassembled WGS sequence"/>
</dbReference>
<evidence type="ECO:0000259" key="3">
    <source>
        <dbReference type="PROSITE" id="PS50075"/>
    </source>
</evidence>
<dbReference type="PROSITE" id="PS00455">
    <property type="entry name" value="AMP_BINDING"/>
    <property type="match status" value="1"/>
</dbReference>
<keyword evidence="5" id="KW-1185">Reference proteome</keyword>
<dbReference type="SMART" id="SM00823">
    <property type="entry name" value="PKS_PP"/>
    <property type="match status" value="1"/>
</dbReference>
<accession>A0A167JZJ2</accession>
<reference evidence="4 5" key="1">
    <citation type="journal article" date="2016" name="Mol. Biol. Evol.">
        <title>Comparative Genomics of Early-Diverging Mushroom-Forming Fungi Provides Insights into the Origins of Lignocellulose Decay Capabilities.</title>
        <authorList>
            <person name="Nagy L.G."/>
            <person name="Riley R."/>
            <person name="Tritt A."/>
            <person name="Adam C."/>
            <person name="Daum C."/>
            <person name="Floudas D."/>
            <person name="Sun H."/>
            <person name="Yadav J.S."/>
            <person name="Pangilinan J."/>
            <person name="Larsson K.H."/>
            <person name="Matsuura K."/>
            <person name="Barry K."/>
            <person name="Labutti K."/>
            <person name="Kuo R."/>
            <person name="Ohm R.A."/>
            <person name="Bhattacharya S.S."/>
            <person name="Shirouzu T."/>
            <person name="Yoshinaga Y."/>
            <person name="Martin F.M."/>
            <person name="Grigoriev I.V."/>
            <person name="Hibbett D.S."/>
        </authorList>
    </citation>
    <scope>NUCLEOTIDE SEQUENCE [LARGE SCALE GENOMIC DNA]</scope>
    <source>
        <strain evidence="4 5">TUFC12733</strain>
    </source>
</reference>
<dbReference type="Pfam" id="PF00550">
    <property type="entry name" value="PP-binding"/>
    <property type="match status" value="1"/>
</dbReference>
<dbReference type="SUPFAM" id="SSF47336">
    <property type="entry name" value="ACP-like"/>
    <property type="match status" value="1"/>
</dbReference>
<sequence length="1062" mass="117264">MASTNEVIHSINHLLDLRTEQHPDLEILAVPSKDLSYTKYTYHDLQSAAALLANYYNDHGILSPRATGDTKTRLTVALLSHSGWSYAIQELALIKMGYCVLFISVNNSAAAISHLLEATGSTHIITHQTFIPVVEEALSKYPPKQPVKLLPQVGDELYNADARLQGGKTGKTTWRLPLTPEEEENLPAFIVHSSGSTGFPKPIVLSHIASVRNFSQHFGLRGFTTLPLYHNHGHACFYRAIHGAVRIYLFPQSLIPLTTANIHTLLTSPDCNAEALFGVPYVLKILSEDPEGLEVLKSFKLVMFGGSACPDELGTRLVDAGVNLVGHYGLTEMGQIFTSFRDFKTDKGWNWLRGTGPWAKRGLMDWIKFEDRGEDVFELIVLDGYPTKVLSNRSDGSYSTKDLFSKHPSIPDAFKFVGRIDDTLVMVNGEKTNPVPIELTLRQSPNISDAVVFGAGRAQTGALIILAEKLSSSAPRNELYKLVQPAVDLANSKAPSHSQLAPEALIYLPYETVLPKADKGSFLRPKVYVQFKNIIDKVYRALEGEEDEGIERILLSDLEHAKRLVSEAVFKTLNMAEAGPKLEDDMDLFALGLDSLQATRIRNSLQRDIDLRGHRLPSNFVFEHPSVNAMAGYLLALSFGQKVAASKADPTNIMLQLVDKYSSLLLTPSSYTNGTFPDSAQVQMSSSDVHVVVLTGATGSLGAALLEALLLQDDVSKVYCLSRGKDDGDAANRVLDSVKTRGLSLKDGGTRLICLAVSDFSAPNLGLPPQTYREIARTVTVVIHNAWPVNFNWTISSFEPHISGAVNLMRLALHVPSQRPPKFFFSSSISAVFAWKGPSPVPESVTDDPHVAQNMGYARSKWVVEKLCQVASQNTPLQADVLRIGQMVGDSRTGVWNETEAISLIIKSAETIHALPELDETVSWLPVDYAARSILDLVFIYQDPSGPGRCHCWHVVQPHTVDWKQILDSLQTCGLQFKRVPQRQWVDFLRRSDANPVKNPTIKLLSFYEEKYDRDASAIAPRYPLETKFTEAASPSLKSAPAPNDELVAKWVAAWRKTGFLH</sequence>
<keyword evidence="1" id="KW-0596">Phosphopantetheine</keyword>
<evidence type="ECO:0000256" key="2">
    <source>
        <dbReference type="ARBA" id="ARBA00022553"/>
    </source>
</evidence>
<name>A0A167JZJ2_CALVF</name>
<keyword evidence="2" id="KW-0597">Phosphoprotein</keyword>
<dbReference type="InterPro" id="IPR020845">
    <property type="entry name" value="AMP-binding_CS"/>
</dbReference>
<evidence type="ECO:0000313" key="5">
    <source>
        <dbReference type="Proteomes" id="UP000076738"/>
    </source>
</evidence>
<dbReference type="InterPro" id="IPR013120">
    <property type="entry name" value="FAR_NAD-bd"/>
</dbReference>
<evidence type="ECO:0000313" key="4">
    <source>
        <dbReference type="EMBL" id="KZO94102.1"/>
    </source>
</evidence>
<dbReference type="InterPro" id="IPR009081">
    <property type="entry name" value="PP-bd_ACP"/>
</dbReference>